<dbReference type="InterPro" id="IPR001128">
    <property type="entry name" value="Cyt_P450"/>
</dbReference>
<keyword evidence="7" id="KW-1185">Reference proteome</keyword>
<dbReference type="PANTHER" id="PTHR46300:SF8">
    <property type="entry name" value="CYTOCHROME P450 2E1"/>
    <property type="match status" value="1"/>
</dbReference>
<dbReference type="Pfam" id="PF00067">
    <property type="entry name" value="p450"/>
    <property type="match status" value="1"/>
</dbReference>
<proteinExistence type="inferred from homology"/>
<comment type="caution">
    <text evidence="6">The sequence shown here is derived from an EMBL/GenBank/DDBJ whole genome shotgun (WGS) entry which is preliminary data.</text>
</comment>
<dbReference type="PANTHER" id="PTHR46300">
    <property type="entry name" value="P450, PUTATIVE (EUROFUNG)-RELATED-RELATED"/>
    <property type="match status" value="1"/>
</dbReference>
<keyword evidence="5" id="KW-0472">Membrane</keyword>
<keyword evidence="2" id="KW-0479">Metal-binding</keyword>
<dbReference type="EMBL" id="JAVRRA010024678">
    <property type="protein sequence ID" value="KAK5130823.1"/>
    <property type="molecule type" value="Genomic_DNA"/>
</dbReference>
<keyword evidence="4" id="KW-0408">Iron</keyword>
<dbReference type="PRINTS" id="PR00463">
    <property type="entry name" value="EP450I"/>
</dbReference>
<evidence type="ECO:0000256" key="1">
    <source>
        <dbReference type="ARBA" id="ARBA00010617"/>
    </source>
</evidence>
<dbReference type="Proteomes" id="UP001357485">
    <property type="component" value="Unassembled WGS sequence"/>
</dbReference>
<evidence type="ECO:0000256" key="5">
    <source>
        <dbReference type="SAM" id="Phobius"/>
    </source>
</evidence>
<dbReference type="CDD" id="cd11065">
    <property type="entry name" value="CYP64-like"/>
    <property type="match status" value="1"/>
</dbReference>
<evidence type="ECO:0000256" key="4">
    <source>
        <dbReference type="ARBA" id="ARBA00023004"/>
    </source>
</evidence>
<keyword evidence="5" id="KW-0812">Transmembrane</keyword>
<accession>A0ABR0KU28</accession>
<reference evidence="6 7" key="1">
    <citation type="submission" date="2023-08" db="EMBL/GenBank/DDBJ databases">
        <title>Black Yeasts Isolated from many extreme environments.</title>
        <authorList>
            <person name="Coleine C."/>
            <person name="Stajich J.E."/>
            <person name="Selbmann L."/>
        </authorList>
    </citation>
    <scope>NUCLEOTIDE SEQUENCE [LARGE SCALE GENOMIC DNA]</scope>
    <source>
        <strain evidence="6 7">CCFEE 536</strain>
    </source>
</reference>
<name>A0ABR0KU28_9PEZI</name>
<evidence type="ECO:0000256" key="3">
    <source>
        <dbReference type="ARBA" id="ARBA00023002"/>
    </source>
</evidence>
<evidence type="ECO:0000256" key="2">
    <source>
        <dbReference type="ARBA" id="ARBA00022723"/>
    </source>
</evidence>
<gene>
    <name evidence="6" type="ORF">LTR16_001251</name>
</gene>
<organism evidence="6 7">
    <name type="scientific">Cryomyces antarcticus</name>
    <dbReference type="NCBI Taxonomy" id="329879"/>
    <lineage>
        <taxon>Eukaryota</taxon>
        <taxon>Fungi</taxon>
        <taxon>Dikarya</taxon>
        <taxon>Ascomycota</taxon>
        <taxon>Pezizomycotina</taxon>
        <taxon>Dothideomycetes</taxon>
        <taxon>Dothideomycetes incertae sedis</taxon>
        <taxon>Cryomyces</taxon>
    </lineage>
</organism>
<evidence type="ECO:0000313" key="6">
    <source>
        <dbReference type="EMBL" id="KAK5130823.1"/>
    </source>
</evidence>
<dbReference type="InterPro" id="IPR050364">
    <property type="entry name" value="Cytochrome_P450_fung"/>
</dbReference>
<evidence type="ECO:0000313" key="7">
    <source>
        <dbReference type="Proteomes" id="UP001357485"/>
    </source>
</evidence>
<evidence type="ECO:0008006" key="8">
    <source>
        <dbReference type="Google" id="ProtNLM"/>
    </source>
</evidence>
<feature type="transmembrane region" description="Helical" evidence="5">
    <location>
        <begin position="278"/>
        <end position="303"/>
    </location>
</feature>
<dbReference type="PRINTS" id="PR00385">
    <property type="entry name" value="P450"/>
</dbReference>
<dbReference type="InterPro" id="IPR002401">
    <property type="entry name" value="Cyt_P450_E_grp-I"/>
</dbReference>
<dbReference type="SUPFAM" id="SSF48264">
    <property type="entry name" value="Cytochrome P450"/>
    <property type="match status" value="1"/>
</dbReference>
<dbReference type="InterPro" id="IPR036396">
    <property type="entry name" value="Cyt_P450_sf"/>
</dbReference>
<protein>
    <recommendedName>
        <fullName evidence="8">Cytochrome P450</fullName>
    </recommendedName>
</protein>
<comment type="similarity">
    <text evidence="1">Belongs to the cytochrome P450 family.</text>
</comment>
<dbReference type="Gene3D" id="1.10.630.10">
    <property type="entry name" value="Cytochrome P450"/>
    <property type="match status" value="1"/>
</dbReference>
<keyword evidence="5" id="KW-1133">Transmembrane helix</keyword>
<sequence>MLLYALVAVLFVGFVIRHLSLRSKLPKGTKWLPGPKGVPGIGRVWDIPRAHSYKRFKQWADQFGPIYQINVFGVNHVWVSTDKIATDLLVKRGAIYSDRPPINQLENSKTAPEYLPLLGYNDVWKRQRKFVTQIMSRSARSAHQNLPLHESYQFLAELLKDPQRYEKLMEDYTGRVISRLAFGDVSVHPEVAIHSHGLLKAISPGAHLTNIIPALKRLPAFISPWKKEERARHTYERGFFLQMHKLVSGKVETGTALSSYMKTFLEKKDDTGMDDMEGAYVVGMSGLAGVLTTASALMTYILAMCLYPQWQTKLQAEIDSVCGDRMPEPSDSPQMPVLRAVIKEIMRWRPITPSSIPHESTEDDIYEGYFIPKGTHVHPSQWAITRDEDMYPDPEVFNPSRWLEAKYPSYQEPLTQYPNIRNFTTFGYGRRICQGMDLVEAEFFVGIGGMAWAANISKKRDALGREIAVPAHDYTSLLISRPKPFQFDLKPRTEKREQQVWDNYFAAQRQEAMSSATGGMMAGIRDPGFALEKTVFSPGEPIAAAA</sequence>
<keyword evidence="3" id="KW-0560">Oxidoreductase</keyword>